<dbReference type="InterPro" id="IPR004843">
    <property type="entry name" value="Calcineurin-like_PHP"/>
</dbReference>
<name>A0A562WR57_9BACT</name>
<evidence type="ECO:0000259" key="1">
    <source>
        <dbReference type="Pfam" id="PF00149"/>
    </source>
</evidence>
<reference evidence="2 3" key="1">
    <citation type="submission" date="2019-07" db="EMBL/GenBank/DDBJ databases">
        <title>Genomic Encyclopedia of Archaeal and Bacterial Type Strains, Phase II (KMG-II): from individual species to whole genera.</title>
        <authorList>
            <person name="Goeker M."/>
        </authorList>
    </citation>
    <scope>NUCLEOTIDE SEQUENCE [LARGE SCALE GENOMIC DNA]</scope>
    <source>
        <strain evidence="2 3">ATCC BAA-1139</strain>
    </source>
</reference>
<dbReference type="PANTHER" id="PTHR43143:SF1">
    <property type="entry name" value="SERINE_THREONINE-PROTEIN PHOSPHATASE CPPED1"/>
    <property type="match status" value="1"/>
</dbReference>
<comment type="caution">
    <text evidence="2">The sequence shown here is derived from an EMBL/GenBank/DDBJ whole genome shotgun (WGS) entry which is preliminary data.</text>
</comment>
<dbReference type="Gene3D" id="3.60.21.10">
    <property type="match status" value="1"/>
</dbReference>
<evidence type="ECO:0000313" key="3">
    <source>
        <dbReference type="Proteomes" id="UP000319449"/>
    </source>
</evidence>
<dbReference type="Pfam" id="PF00149">
    <property type="entry name" value="Metallophos"/>
    <property type="match status" value="1"/>
</dbReference>
<protein>
    <submittedName>
        <fullName evidence="2">3',5'-cyclic AMP phosphodiesterase CpdA</fullName>
    </submittedName>
</protein>
<gene>
    <name evidence="2" type="ORF">JN12_00667</name>
</gene>
<dbReference type="GO" id="GO:0016787">
    <property type="term" value="F:hydrolase activity"/>
    <property type="evidence" value="ECO:0007669"/>
    <property type="project" value="InterPro"/>
</dbReference>
<dbReference type="InterPro" id="IPR051918">
    <property type="entry name" value="STPP_CPPED1"/>
</dbReference>
<evidence type="ECO:0000313" key="2">
    <source>
        <dbReference type="EMBL" id="TWJ32692.1"/>
    </source>
</evidence>
<dbReference type="SUPFAM" id="SSF56300">
    <property type="entry name" value="Metallo-dependent phosphatases"/>
    <property type="match status" value="1"/>
</dbReference>
<organism evidence="2 3">
    <name type="scientific">Geobacter argillaceus</name>
    <dbReference type="NCBI Taxonomy" id="345631"/>
    <lineage>
        <taxon>Bacteria</taxon>
        <taxon>Pseudomonadati</taxon>
        <taxon>Thermodesulfobacteriota</taxon>
        <taxon>Desulfuromonadia</taxon>
        <taxon>Geobacterales</taxon>
        <taxon>Geobacteraceae</taxon>
        <taxon>Geobacter</taxon>
    </lineage>
</organism>
<dbReference type="PANTHER" id="PTHR43143">
    <property type="entry name" value="METALLOPHOSPHOESTERASE, CALCINEURIN SUPERFAMILY"/>
    <property type="match status" value="1"/>
</dbReference>
<feature type="domain" description="Calcineurin-like phosphoesterase" evidence="1">
    <location>
        <begin position="55"/>
        <end position="222"/>
    </location>
</feature>
<proteinExistence type="predicted"/>
<dbReference type="OrthoDB" id="5395064at2"/>
<dbReference type="Proteomes" id="UP000319449">
    <property type="component" value="Unassembled WGS sequence"/>
</dbReference>
<dbReference type="InterPro" id="IPR029052">
    <property type="entry name" value="Metallo-depent_PP-like"/>
</dbReference>
<keyword evidence="3" id="KW-1185">Reference proteome</keyword>
<dbReference type="EMBL" id="VLLN01000003">
    <property type="protein sequence ID" value="TWJ32692.1"/>
    <property type="molecule type" value="Genomic_DNA"/>
</dbReference>
<dbReference type="RefSeq" id="WP_145018119.1">
    <property type="nucleotide sequence ID" value="NZ_VLLN01000003.1"/>
</dbReference>
<dbReference type="AlphaFoldDB" id="A0A562WR57"/>
<accession>A0A562WR57</accession>
<sequence length="276" mass="30149">MFHRRCATGVCAGIIGLAVAVVFLLSQTVLAETLFDRSLRQVTSRAAQSAPDDFSFVVLGDSRGDDKVFTAALRRASAFKPLFILHGGDLSDNGTTKELDHALQLIERTVPGLPVFVVKGNHERDRALFEEKVGPRNFSIDIARLGFKLVAVDNSRNSLAKEELAYLRRQLALRSPLAFVAMHAPPGTERWNWHTFSEGAPELIRLLSGEGVTMAFFSHVHQFDRDTIGTVPAIISGGGGAPLVGRELFPGEPVYHIVVVRVRKGIAMAEMVPVQP</sequence>